<dbReference type="CDD" id="cd04301">
    <property type="entry name" value="NAT_SF"/>
    <property type="match status" value="1"/>
</dbReference>
<dbReference type="PANTHER" id="PTHR43072">
    <property type="entry name" value="N-ACETYLTRANSFERASE"/>
    <property type="match status" value="1"/>
</dbReference>
<evidence type="ECO:0000259" key="1">
    <source>
        <dbReference type="PROSITE" id="PS51186"/>
    </source>
</evidence>
<dbReference type="InterPro" id="IPR016181">
    <property type="entry name" value="Acyl_CoA_acyltransferase"/>
</dbReference>
<dbReference type="PROSITE" id="PS51186">
    <property type="entry name" value="GNAT"/>
    <property type="match status" value="1"/>
</dbReference>
<dbReference type="Pfam" id="PF00583">
    <property type="entry name" value="Acetyltransf_1"/>
    <property type="match status" value="1"/>
</dbReference>
<dbReference type="KEGG" id="oih:OB0287"/>
<protein>
    <submittedName>
        <fullName evidence="2">Hypothetical conserved protein</fullName>
    </submittedName>
</protein>
<dbReference type="InterPro" id="IPR000182">
    <property type="entry name" value="GNAT_dom"/>
</dbReference>
<dbReference type="PANTHER" id="PTHR43072:SF36">
    <property type="entry name" value="RIBOSOMAL-PROTEIN-ALANINE ACETYLTRANSFERASE"/>
    <property type="match status" value="1"/>
</dbReference>
<dbReference type="Proteomes" id="UP000000822">
    <property type="component" value="Chromosome"/>
</dbReference>
<accession>Q8ETH4</accession>
<dbReference type="GO" id="GO:0016747">
    <property type="term" value="F:acyltransferase activity, transferring groups other than amino-acyl groups"/>
    <property type="evidence" value="ECO:0007669"/>
    <property type="project" value="InterPro"/>
</dbReference>
<dbReference type="AlphaFoldDB" id="Q8ETH4"/>
<dbReference type="RefSeq" id="WP_011064689.1">
    <property type="nucleotide sequence ID" value="NC_004193.1"/>
</dbReference>
<dbReference type="STRING" id="221109.gene:10732490"/>
<dbReference type="FunFam" id="3.40.630.30:FF:000133">
    <property type="entry name" value="Acetyltransferase, GNAT family"/>
    <property type="match status" value="1"/>
</dbReference>
<proteinExistence type="predicted"/>
<dbReference type="PhylomeDB" id="Q8ETH4"/>
<dbReference type="SUPFAM" id="SSF55729">
    <property type="entry name" value="Acyl-CoA N-acyltransferases (Nat)"/>
    <property type="match status" value="1"/>
</dbReference>
<dbReference type="eggNOG" id="COG0456">
    <property type="taxonomic scope" value="Bacteria"/>
</dbReference>
<dbReference type="PIRSF" id="PIRSF037663">
    <property type="entry name" value="Acetyltransf_GNAT_prd"/>
    <property type="match status" value="1"/>
</dbReference>
<name>Q8ETH4_OCEIH</name>
<organism evidence="2 3">
    <name type="scientific">Oceanobacillus iheyensis (strain DSM 14371 / CIP 107618 / JCM 11309 / KCTC 3954 / HTE831)</name>
    <dbReference type="NCBI Taxonomy" id="221109"/>
    <lineage>
        <taxon>Bacteria</taxon>
        <taxon>Bacillati</taxon>
        <taxon>Bacillota</taxon>
        <taxon>Bacilli</taxon>
        <taxon>Bacillales</taxon>
        <taxon>Bacillaceae</taxon>
        <taxon>Oceanobacillus</taxon>
    </lineage>
</organism>
<dbReference type="Gene3D" id="3.40.630.30">
    <property type="match status" value="1"/>
</dbReference>
<evidence type="ECO:0000313" key="2">
    <source>
        <dbReference type="EMBL" id="BAC12243.1"/>
    </source>
</evidence>
<evidence type="ECO:0000313" key="3">
    <source>
        <dbReference type="Proteomes" id="UP000000822"/>
    </source>
</evidence>
<reference evidence="2 3" key="2">
    <citation type="journal article" date="2002" name="Nucleic Acids Res.">
        <title>Genome sequence of Oceanobacillus iheyensis isolated from the Iheya Ridge and its unexpected adaptive capabilities to extreme environments.</title>
        <authorList>
            <person name="Takami H."/>
            <person name="Takaki Y."/>
            <person name="Uchiyama I."/>
        </authorList>
    </citation>
    <scope>NUCLEOTIDE SEQUENCE [LARGE SCALE GENOMIC DNA]</scope>
    <source>
        <strain evidence="3">DSM 14371 / CIP 107618 / JCM 11309 / KCTC 3954 / HTE831</strain>
    </source>
</reference>
<dbReference type="HOGENOM" id="CLU_117563_0_0_9"/>
<dbReference type="EMBL" id="BA000028">
    <property type="protein sequence ID" value="BAC12243.1"/>
    <property type="molecule type" value="Genomic_DNA"/>
</dbReference>
<reference evidence="2 3" key="1">
    <citation type="journal article" date="2001" name="FEMS Microbiol. Lett.">
        <title>Oceanobacillus iheyensis gen. nov., sp. nov., a deep-sea extremely halotolerant and alkaliphilic species isolated from a depth of 1050 m on the Iheya Ridge.</title>
        <authorList>
            <person name="Lu J."/>
            <person name="Nogi Y."/>
            <person name="Takami H."/>
        </authorList>
    </citation>
    <scope>NUCLEOTIDE SEQUENCE [LARGE SCALE GENOMIC DNA]</scope>
    <source>
        <strain evidence="3">DSM 14371 / CIP 107618 / JCM 11309 / KCTC 3954 / HTE831</strain>
    </source>
</reference>
<dbReference type="InterPro" id="IPR017255">
    <property type="entry name" value="AcTrfase_GNAT_prd"/>
</dbReference>
<sequence length="156" mass="18132">MKIRHIQSSDYYTISPLVNEWWGGRNMSDMLPKLFFNHFNDTSFIVEDDKEVVGFLIGFLSQSKKNTAYIHFVGVHPDYRNQQVARRLYNTFFKMIQQKGRNIVRSVTSPVNKGSIAFHKQMGFAIEEGDKEVDGIEVVSNYDGQGQDRILFMKRV</sequence>
<gene>
    <name evidence="2" type="ordered locus">OB0287</name>
</gene>
<feature type="domain" description="N-acetyltransferase" evidence="1">
    <location>
        <begin position="1"/>
        <end position="145"/>
    </location>
</feature>
<keyword evidence="3" id="KW-1185">Reference proteome</keyword>
<dbReference type="OrthoDB" id="8593648at2"/>